<dbReference type="InterPro" id="IPR004210">
    <property type="entry name" value="BESS_motif"/>
</dbReference>
<gene>
    <name evidence="4" type="ORF">ABEB36_015139</name>
</gene>
<reference evidence="4 5" key="1">
    <citation type="submission" date="2024-05" db="EMBL/GenBank/DDBJ databases">
        <title>Genetic variation in Jamaican populations of the coffee berry borer (Hypothenemus hampei).</title>
        <authorList>
            <person name="Errbii M."/>
            <person name="Myrie A."/>
        </authorList>
    </citation>
    <scope>NUCLEOTIDE SEQUENCE [LARGE SCALE GENOMIC DNA]</scope>
    <source>
        <strain evidence="4">JA-Hopewell-2020-01-JO</strain>
        <tissue evidence="4">Whole body</tissue>
    </source>
</reference>
<dbReference type="SMART" id="SM00595">
    <property type="entry name" value="MADF"/>
    <property type="match status" value="1"/>
</dbReference>
<accession>A0ABD1E0H3</accession>
<sequence>MSFDTEKFIRKIENRKALWDLSAKEYSDRDVKRRRWEEITNLMYKSLQQRWKNIRTCFTRELKRRAGAKSGSTASRKSPYIYFDQLQFLRKTVENTQTQISLNKSYIAETDDECCNIPTLREERERKQESDSDRLFMLSLLEDFKNIPKHRKLSTRMELIDVIKRA</sequence>
<comment type="caution">
    <text evidence="4">The sequence shown here is derived from an EMBL/GenBank/DDBJ whole genome shotgun (WGS) entry which is preliminary data.</text>
</comment>
<feature type="domain" description="MADF" evidence="2">
    <location>
        <begin position="7"/>
        <end position="94"/>
    </location>
</feature>
<feature type="domain" description="BESS" evidence="3">
    <location>
        <begin position="130"/>
        <end position="166"/>
    </location>
</feature>
<dbReference type="PROSITE" id="PS51031">
    <property type="entry name" value="BESS"/>
    <property type="match status" value="1"/>
</dbReference>
<dbReference type="GO" id="GO:0005634">
    <property type="term" value="C:nucleus"/>
    <property type="evidence" value="ECO:0007669"/>
    <property type="project" value="UniProtKB-SubCell"/>
</dbReference>
<evidence type="ECO:0008006" key="6">
    <source>
        <dbReference type="Google" id="ProtNLM"/>
    </source>
</evidence>
<dbReference type="InterPro" id="IPR039353">
    <property type="entry name" value="TF_Adf1"/>
</dbReference>
<evidence type="ECO:0000259" key="3">
    <source>
        <dbReference type="PROSITE" id="PS51031"/>
    </source>
</evidence>
<dbReference type="PANTHER" id="PTHR12243:SF69">
    <property type="entry name" value="SI:CH73-59F11.3"/>
    <property type="match status" value="1"/>
</dbReference>
<dbReference type="InterPro" id="IPR006578">
    <property type="entry name" value="MADF-dom"/>
</dbReference>
<organism evidence="4 5">
    <name type="scientific">Hypothenemus hampei</name>
    <name type="common">Coffee berry borer</name>
    <dbReference type="NCBI Taxonomy" id="57062"/>
    <lineage>
        <taxon>Eukaryota</taxon>
        <taxon>Metazoa</taxon>
        <taxon>Ecdysozoa</taxon>
        <taxon>Arthropoda</taxon>
        <taxon>Hexapoda</taxon>
        <taxon>Insecta</taxon>
        <taxon>Pterygota</taxon>
        <taxon>Neoptera</taxon>
        <taxon>Endopterygota</taxon>
        <taxon>Coleoptera</taxon>
        <taxon>Polyphaga</taxon>
        <taxon>Cucujiformia</taxon>
        <taxon>Curculionidae</taxon>
        <taxon>Scolytinae</taxon>
        <taxon>Hypothenemus</taxon>
    </lineage>
</organism>
<comment type="subcellular location">
    <subcellularLocation>
        <location evidence="1">Nucleus</location>
    </subcellularLocation>
</comment>
<dbReference type="PANTHER" id="PTHR12243">
    <property type="entry name" value="MADF DOMAIN TRANSCRIPTION FACTOR"/>
    <property type="match status" value="1"/>
</dbReference>
<dbReference type="EMBL" id="JBDJPC010000015">
    <property type="protein sequence ID" value="KAL1488181.1"/>
    <property type="molecule type" value="Genomic_DNA"/>
</dbReference>
<dbReference type="PROSITE" id="PS51029">
    <property type="entry name" value="MADF"/>
    <property type="match status" value="1"/>
</dbReference>
<proteinExistence type="predicted"/>
<evidence type="ECO:0000259" key="2">
    <source>
        <dbReference type="PROSITE" id="PS51029"/>
    </source>
</evidence>
<keyword evidence="1" id="KW-0539">Nucleus</keyword>
<protein>
    <recommendedName>
        <fullName evidence="6">MADF domain-containing protein</fullName>
    </recommendedName>
</protein>
<dbReference type="AlphaFoldDB" id="A0ABD1E0H3"/>
<evidence type="ECO:0000313" key="4">
    <source>
        <dbReference type="EMBL" id="KAL1488181.1"/>
    </source>
</evidence>
<dbReference type="Proteomes" id="UP001566132">
    <property type="component" value="Unassembled WGS sequence"/>
</dbReference>
<dbReference type="Pfam" id="PF10545">
    <property type="entry name" value="MADF_DNA_bdg"/>
    <property type="match status" value="1"/>
</dbReference>
<evidence type="ECO:0000313" key="5">
    <source>
        <dbReference type="Proteomes" id="UP001566132"/>
    </source>
</evidence>
<evidence type="ECO:0000256" key="1">
    <source>
        <dbReference type="PROSITE-ProRule" id="PRU00371"/>
    </source>
</evidence>
<name>A0ABD1E0H3_HYPHA</name>
<keyword evidence="5" id="KW-1185">Reference proteome</keyword>